<evidence type="ECO:0000256" key="1">
    <source>
        <dbReference type="SAM" id="MobiDB-lite"/>
    </source>
</evidence>
<evidence type="ECO:0000313" key="2">
    <source>
        <dbReference type="EMBL" id="SBP19890.1"/>
    </source>
</evidence>
<keyword evidence="2" id="KW-0675">Receptor</keyword>
<feature type="compositionally biased region" description="Basic and acidic residues" evidence="1">
    <location>
        <begin position="52"/>
        <end position="63"/>
    </location>
</feature>
<dbReference type="EMBL" id="HADW01018490">
    <property type="protein sequence ID" value="SBP19890.1"/>
    <property type="molecule type" value="Transcribed_RNA"/>
</dbReference>
<name>A0A1A7XQ01_9TELE</name>
<protein>
    <submittedName>
        <fullName evidence="2">Purinergic receptor P2Y, G-protein coupled, 14</fullName>
    </submittedName>
</protein>
<organism evidence="2">
    <name type="scientific">Iconisemion striatum</name>
    <dbReference type="NCBI Taxonomy" id="60296"/>
    <lineage>
        <taxon>Eukaryota</taxon>
        <taxon>Metazoa</taxon>
        <taxon>Chordata</taxon>
        <taxon>Craniata</taxon>
        <taxon>Vertebrata</taxon>
        <taxon>Euteleostomi</taxon>
        <taxon>Actinopterygii</taxon>
        <taxon>Neopterygii</taxon>
        <taxon>Teleostei</taxon>
        <taxon>Neoteleostei</taxon>
        <taxon>Acanthomorphata</taxon>
        <taxon>Ovalentaria</taxon>
        <taxon>Atherinomorphae</taxon>
        <taxon>Cyprinodontiformes</taxon>
        <taxon>Nothobranchiidae</taxon>
        <taxon>Iconisemion</taxon>
    </lineage>
</organism>
<feature type="region of interest" description="Disordered" evidence="1">
    <location>
        <begin position="1"/>
        <end position="63"/>
    </location>
</feature>
<feature type="non-terminal residue" evidence="2">
    <location>
        <position position="63"/>
    </location>
</feature>
<reference evidence="2" key="2">
    <citation type="submission" date="2016-06" db="EMBL/GenBank/DDBJ databases">
        <title>The genome of a short-lived fish provides insights into sex chromosome evolution and the genetic control of aging.</title>
        <authorList>
            <person name="Reichwald K."/>
            <person name="Felder M."/>
            <person name="Petzold A."/>
            <person name="Koch P."/>
            <person name="Groth M."/>
            <person name="Platzer M."/>
        </authorList>
    </citation>
    <scope>NUCLEOTIDE SEQUENCE</scope>
    <source>
        <tissue evidence="2">Brain</tissue>
    </source>
</reference>
<accession>A0A1A7XQ01</accession>
<sequence>LERSLPAVPGERGNPLPVRTERLPRPHNLLPDVSDLQRVATEKTVKKRKKKIPDDRPEPQQHL</sequence>
<proteinExistence type="predicted"/>
<reference evidence="2" key="1">
    <citation type="submission" date="2016-05" db="EMBL/GenBank/DDBJ databases">
        <authorList>
            <person name="Lavstsen T."/>
            <person name="Jespersen J.S."/>
        </authorList>
    </citation>
    <scope>NUCLEOTIDE SEQUENCE</scope>
    <source>
        <tissue evidence="2">Brain</tissue>
    </source>
</reference>
<gene>
    <name evidence="2" type="primary">P2RY14</name>
</gene>
<feature type="non-terminal residue" evidence="2">
    <location>
        <position position="1"/>
    </location>
</feature>
<dbReference type="AlphaFoldDB" id="A0A1A7XQ01"/>